<evidence type="ECO:0000313" key="3">
    <source>
        <dbReference type="Proteomes" id="UP001153269"/>
    </source>
</evidence>
<feature type="compositionally biased region" description="Basic and acidic residues" evidence="1">
    <location>
        <begin position="98"/>
        <end position="111"/>
    </location>
</feature>
<dbReference type="Proteomes" id="UP001153269">
    <property type="component" value="Unassembled WGS sequence"/>
</dbReference>
<feature type="compositionally biased region" description="Basic residues" evidence="1">
    <location>
        <begin position="112"/>
        <end position="121"/>
    </location>
</feature>
<evidence type="ECO:0000313" key="2">
    <source>
        <dbReference type="EMBL" id="CAB1444927.1"/>
    </source>
</evidence>
<feature type="region of interest" description="Disordered" evidence="1">
    <location>
        <begin position="1"/>
        <end position="82"/>
    </location>
</feature>
<protein>
    <submittedName>
        <fullName evidence="2">Uncharacterized protein</fullName>
    </submittedName>
</protein>
<name>A0A9N7Z0Y7_PLEPL</name>
<evidence type="ECO:0000256" key="1">
    <source>
        <dbReference type="SAM" id="MobiDB-lite"/>
    </source>
</evidence>
<proteinExistence type="predicted"/>
<accession>A0A9N7Z0Y7</accession>
<comment type="caution">
    <text evidence="2">The sequence shown here is derived from an EMBL/GenBank/DDBJ whole genome shotgun (WGS) entry which is preliminary data.</text>
</comment>
<feature type="region of interest" description="Disordered" evidence="1">
    <location>
        <begin position="94"/>
        <end position="131"/>
    </location>
</feature>
<feature type="compositionally biased region" description="Polar residues" evidence="1">
    <location>
        <begin position="29"/>
        <end position="43"/>
    </location>
</feature>
<feature type="compositionally biased region" description="Basic and acidic residues" evidence="1">
    <location>
        <begin position="1"/>
        <end position="12"/>
    </location>
</feature>
<organism evidence="2 3">
    <name type="scientific">Pleuronectes platessa</name>
    <name type="common">European plaice</name>
    <dbReference type="NCBI Taxonomy" id="8262"/>
    <lineage>
        <taxon>Eukaryota</taxon>
        <taxon>Metazoa</taxon>
        <taxon>Chordata</taxon>
        <taxon>Craniata</taxon>
        <taxon>Vertebrata</taxon>
        <taxon>Euteleostomi</taxon>
        <taxon>Actinopterygii</taxon>
        <taxon>Neopterygii</taxon>
        <taxon>Teleostei</taxon>
        <taxon>Neoteleostei</taxon>
        <taxon>Acanthomorphata</taxon>
        <taxon>Carangaria</taxon>
        <taxon>Pleuronectiformes</taxon>
        <taxon>Pleuronectoidei</taxon>
        <taxon>Pleuronectidae</taxon>
        <taxon>Pleuronectes</taxon>
    </lineage>
</organism>
<sequence>MRAVEMRTESGRSSRSMNDTPEEQRRNRGGTQEENMTEENTVRVTEAQRALVERGMEEGEEEEEEEEEGEEEAQTDGLEGGRMMMVVMMKVVEGESDTAARARKPGDAHRPMERRRGRAHAGSKGGNAFQA</sequence>
<gene>
    <name evidence="2" type="ORF">PLEPLA_LOCUS32657</name>
</gene>
<reference evidence="2" key="1">
    <citation type="submission" date="2020-03" db="EMBL/GenBank/DDBJ databases">
        <authorList>
            <person name="Weist P."/>
        </authorList>
    </citation>
    <scope>NUCLEOTIDE SEQUENCE</scope>
</reference>
<keyword evidence="3" id="KW-1185">Reference proteome</keyword>
<dbReference type="EMBL" id="CADEAL010003502">
    <property type="protein sequence ID" value="CAB1444927.1"/>
    <property type="molecule type" value="Genomic_DNA"/>
</dbReference>
<dbReference type="AlphaFoldDB" id="A0A9N7Z0Y7"/>
<feature type="compositionally biased region" description="Acidic residues" evidence="1">
    <location>
        <begin position="58"/>
        <end position="74"/>
    </location>
</feature>